<proteinExistence type="predicted"/>
<feature type="repeat" description="PPR" evidence="2">
    <location>
        <begin position="582"/>
        <end position="616"/>
    </location>
</feature>
<dbReference type="EMBL" id="CM035433">
    <property type="protein sequence ID" value="KAH7294424.1"/>
    <property type="molecule type" value="Genomic_DNA"/>
</dbReference>
<dbReference type="Pfam" id="PF01535">
    <property type="entry name" value="PPR"/>
    <property type="match status" value="5"/>
</dbReference>
<dbReference type="EMBL" id="CM035433">
    <property type="protein sequence ID" value="KAH7294421.1"/>
    <property type="molecule type" value="Genomic_DNA"/>
</dbReference>
<dbReference type="GO" id="GO:0009451">
    <property type="term" value="P:RNA modification"/>
    <property type="evidence" value="ECO:0007669"/>
    <property type="project" value="InterPro"/>
</dbReference>
<gene>
    <name evidence="3" type="ORF">KP509_28G070600</name>
</gene>
<feature type="repeat" description="PPR" evidence="2">
    <location>
        <begin position="174"/>
        <end position="208"/>
    </location>
</feature>
<feature type="repeat" description="PPR" evidence="2">
    <location>
        <begin position="378"/>
        <end position="412"/>
    </location>
</feature>
<dbReference type="AlphaFoldDB" id="A0A8T2REU5"/>
<keyword evidence="4" id="KW-1185">Reference proteome</keyword>
<dbReference type="InterPro" id="IPR046960">
    <property type="entry name" value="PPR_At4g14850-like_plant"/>
</dbReference>
<dbReference type="FunFam" id="1.25.40.10:FF:000285">
    <property type="entry name" value="Pentatricopeptide repeat-containing protein, chloroplastic"/>
    <property type="match status" value="2"/>
</dbReference>
<accession>A0A8T2REU5</accession>
<keyword evidence="1" id="KW-0677">Repeat</keyword>
<dbReference type="FunFam" id="1.25.40.10:FF:000073">
    <property type="entry name" value="Pentatricopeptide repeat-containing protein chloroplastic"/>
    <property type="match status" value="2"/>
</dbReference>
<protein>
    <recommendedName>
        <fullName evidence="5">Pentatricopeptide repeat-containing protein</fullName>
    </recommendedName>
</protein>
<feature type="repeat" description="PPR" evidence="2">
    <location>
        <begin position="480"/>
        <end position="514"/>
    </location>
</feature>
<dbReference type="Pfam" id="PF13041">
    <property type="entry name" value="PPR_2"/>
    <property type="match status" value="5"/>
</dbReference>
<feature type="repeat" description="PPR" evidence="2">
    <location>
        <begin position="276"/>
        <end position="310"/>
    </location>
</feature>
<dbReference type="NCBIfam" id="TIGR00756">
    <property type="entry name" value="PPR"/>
    <property type="match status" value="5"/>
</dbReference>
<dbReference type="GO" id="GO:0003723">
    <property type="term" value="F:RNA binding"/>
    <property type="evidence" value="ECO:0007669"/>
    <property type="project" value="InterPro"/>
</dbReference>
<name>A0A8T2REU5_CERRI</name>
<dbReference type="PROSITE" id="PS51375">
    <property type="entry name" value="PPR"/>
    <property type="match status" value="7"/>
</dbReference>
<comment type="caution">
    <text evidence="3">The sequence shown here is derived from an EMBL/GenBank/DDBJ whole genome shotgun (WGS) entry which is preliminary data.</text>
</comment>
<dbReference type="PANTHER" id="PTHR24015">
    <property type="entry name" value="OS07G0578800 PROTEIN-RELATED"/>
    <property type="match status" value="1"/>
</dbReference>
<dbReference type="FunFam" id="1.25.40.10:FF:000031">
    <property type="entry name" value="Pentatricopeptide repeat-containing protein mitochondrial"/>
    <property type="match status" value="1"/>
</dbReference>
<dbReference type="InterPro" id="IPR002885">
    <property type="entry name" value="PPR_rpt"/>
</dbReference>
<dbReference type="Proteomes" id="UP000825935">
    <property type="component" value="Chromosome 28"/>
</dbReference>
<feature type="repeat" description="PPR" evidence="2">
    <location>
        <begin position="684"/>
        <end position="718"/>
    </location>
</feature>
<dbReference type="Gene3D" id="1.25.40.10">
    <property type="entry name" value="Tetratricopeptide repeat domain"/>
    <property type="match status" value="6"/>
</dbReference>
<sequence length="779" mass="85530">MATMAAKHLVFLLKGCAGRKDLDKGARLYAQIISEGLLEENTIIANALIHMYIKCDAIARGQQVFDHLLFPDTISWTILITGHFETGNAWKAIHYFIQMQHKGVSPDAVTFTCIAKACSHVGAIALGEAIHGEIIQRQFLEDDMIVGTALIDMYAKCGEMENAQKVFNRLPSHDIVSWAALIVGYCEQGFSIQGIDCFEAMVSEGVCPDGMILACVLKACGITRAVERGEQVHAIMVKLGLIDSDNVLSGALMHMYIKCDYLAKAQCVFNELSVRDRISWTTLILGFSEKPLGHKALECFDQMQYEDISPDAVTIGCVLKACSSEAAIDRGRHLHMQIIKSSMLGDNTMLGCALIDMYAKCGEPARAQQVFDELSKPDILAWNILVDLYSHQELNEKALNCIGRMKIDGISPDAVTFSCILKVSGAVTDVVSGKKVHSDIIKLGFLENNTILGNTLLDMYIKCEAYEEAMQVFNALPFRDVVSWNTLISGCFERGNDEYALECFDRMQHEGLYPDVVTFTYILKACGRVNAAYRGAEIHVEMVRNKMLEGCSVLGSALLDMYIKCGALARAQSVFDDLKFGDVVLWTSLMAGYCEHGESEIALECFEKMRLKNLSPDAVTFACVLKACGQIGAIERGKEIHTEVIVNGMLEDGSILGNALVDMYAKCGVIARAMEIFSRIQTRDVISWNAIVEGHAQLGHKEEALSCYVQMTQEGFHPDIVTLSGMLKAYGPIDAAASYRELPKVIVNNGLLGICALLGSSSLNMHASNDAHKSNCVLV</sequence>
<evidence type="ECO:0008006" key="5">
    <source>
        <dbReference type="Google" id="ProtNLM"/>
    </source>
</evidence>
<dbReference type="OrthoDB" id="185373at2759"/>
<reference evidence="3" key="1">
    <citation type="submission" date="2021-08" db="EMBL/GenBank/DDBJ databases">
        <title>WGS assembly of Ceratopteris richardii.</title>
        <authorList>
            <person name="Marchant D.B."/>
            <person name="Chen G."/>
            <person name="Jenkins J."/>
            <person name="Shu S."/>
            <person name="Leebens-Mack J."/>
            <person name="Grimwood J."/>
            <person name="Schmutz J."/>
            <person name="Soltis P."/>
            <person name="Soltis D."/>
            <person name="Chen Z.-H."/>
        </authorList>
    </citation>
    <scope>NUCLEOTIDE SEQUENCE</scope>
    <source>
        <strain evidence="3">Whitten #5841</strain>
        <tissue evidence="3">Leaf</tissue>
    </source>
</reference>
<evidence type="ECO:0000313" key="4">
    <source>
        <dbReference type="Proteomes" id="UP000825935"/>
    </source>
</evidence>
<feature type="repeat" description="PPR" evidence="2">
    <location>
        <begin position="72"/>
        <end position="106"/>
    </location>
</feature>
<evidence type="ECO:0000256" key="2">
    <source>
        <dbReference type="PROSITE-ProRule" id="PRU00708"/>
    </source>
</evidence>
<dbReference type="EMBL" id="CM035433">
    <property type="protein sequence ID" value="KAH7294428.1"/>
    <property type="molecule type" value="Genomic_DNA"/>
</dbReference>
<organism evidence="3 4">
    <name type="scientific">Ceratopteris richardii</name>
    <name type="common">Triangle waterfern</name>
    <dbReference type="NCBI Taxonomy" id="49495"/>
    <lineage>
        <taxon>Eukaryota</taxon>
        <taxon>Viridiplantae</taxon>
        <taxon>Streptophyta</taxon>
        <taxon>Embryophyta</taxon>
        <taxon>Tracheophyta</taxon>
        <taxon>Polypodiopsida</taxon>
        <taxon>Polypodiidae</taxon>
        <taxon>Polypodiales</taxon>
        <taxon>Pteridineae</taxon>
        <taxon>Pteridaceae</taxon>
        <taxon>Parkerioideae</taxon>
        <taxon>Ceratopteris</taxon>
    </lineage>
</organism>
<dbReference type="EMBL" id="CM035433">
    <property type="protein sequence ID" value="KAH7294427.1"/>
    <property type="molecule type" value="Genomic_DNA"/>
</dbReference>
<evidence type="ECO:0000313" key="3">
    <source>
        <dbReference type="EMBL" id="KAH7294421.1"/>
    </source>
</evidence>
<evidence type="ECO:0000256" key="1">
    <source>
        <dbReference type="ARBA" id="ARBA00022737"/>
    </source>
</evidence>
<dbReference type="InterPro" id="IPR011990">
    <property type="entry name" value="TPR-like_helical_dom_sf"/>
</dbReference>